<dbReference type="GO" id="GO:0009055">
    <property type="term" value="F:electron transfer activity"/>
    <property type="evidence" value="ECO:0007669"/>
    <property type="project" value="InterPro"/>
</dbReference>
<evidence type="ECO:0000313" key="10">
    <source>
        <dbReference type="EMBL" id="MBA0089289.1"/>
    </source>
</evidence>
<evidence type="ECO:0000256" key="2">
    <source>
        <dbReference type="ARBA" id="ARBA00008156"/>
    </source>
</evidence>
<sequence>MAGIWQGTLHVREGNGPDSDFRVVLRISSQPNGSSVATLDSPDAGRLGISIKSLKTDDTSLSLELDDPKASFSGRLSADRAALTGEWRQQGQTIPITLKRVPEAPDFAQDGSYLFQSRCASCHAPFNPVRAPWPNTLKLMTRPAILNALESGKMSAVGSALSHEQRVAIANYLGVQPLPEQTTSANACAKDSVPMGNSPSWNGWGVDLSNSRFQTLESAGFDKSQVSRLRLKWAFGYPGATSAGGPPTIVGGRIFVAGGDGRIYSLDMRSGCVHWSFLPAATARAAITVSPDGSTAYFGEIQARAYAIKTSDGSLLWKTDLDHHPFAMITGAPKLYAGKLYVPVSSAEELAATNPKYPCCTFRGSINALDASTGTLLWQAYTIPAAAQLSAKNAVGTDMLGPSGAGVWSSPTIDPVRHALYVGTGDNYSDPASATSDAVIAIDLDTGKMLWTKQLTADDRFNVACFSPDKSNCPKNPGGDFDVGAPPILRTLKGEKNLLVVGQKSGVVYGLDPDAQGATVWQSRIGKGGALGGIEFGGAAADSQVYFPLSDWSPDPKAGGGIFALDLASGKQIWSTRAPEPACLGKPGCSAAQPAPATAIRGVVFSGSLDGHLRAYDALDGKILWDFDTARDFHTVNGLPAHGGSLNYAGPVVAGGMLFVPSGYSINAGMPGNVLLAFSVDGK</sequence>
<evidence type="ECO:0000256" key="8">
    <source>
        <dbReference type="PROSITE-ProRule" id="PRU00433"/>
    </source>
</evidence>
<dbReference type="SMART" id="SM00564">
    <property type="entry name" value="PQQ"/>
    <property type="match status" value="7"/>
</dbReference>
<dbReference type="Pfam" id="PF01011">
    <property type="entry name" value="PQQ"/>
    <property type="match status" value="1"/>
</dbReference>
<dbReference type="InterPro" id="IPR009056">
    <property type="entry name" value="Cyt_c-like_dom"/>
</dbReference>
<dbReference type="InterPro" id="IPR002372">
    <property type="entry name" value="PQQ_rpt_dom"/>
</dbReference>
<keyword evidence="7 8" id="KW-0408">Iron</keyword>
<comment type="caution">
    <text evidence="10">The sequence shown here is derived from an EMBL/GenBank/DDBJ whole genome shotgun (WGS) entry which is preliminary data.</text>
</comment>
<evidence type="ECO:0000259" key="9">
    <source>
        <dbReference type="PROSITE" id="PS51007"/>
    </source>
</evidence>
<dbReference type="EMBL" id="JACDQQ010002918">
    <property type="protein sequence ID" value="MBA0089289.1"/>
    <property type="molecule type" value="Genomic_DNA"/>
</dbReference>
<evidence type="ECO:0000256" key="5">
    <source>
        <dbReference type="ARBA" id="ARBA00022729"/>
    </source>
</evidence>
<dbReference type="SUPFAM" id="SSF46626">
    <property type="entry name" value="Cytochrome c"/>
    <property type="match status" value="1"/>
</dbReference>
<dbReference type="InterPro" id="IPR036909">
    <property type="entry name" value="Cyt_c-like_dom_sf"/>
</dbReference>
<keyword evidence="5" id="KW-0732">Signal</keyword>
<dbReference type="Gene3D" id="2.140.10.10">
    <property type="entry name" value="Quinoprotein alcohol dehydrogenase-like superfamily"/>
    <property type="match status" value="2"/>
</dbReference>
<dbReference type="GO" id="GO:0016491">
    <property type="term" value="F:oxidoreductase activity"/>
    <property type="evidence" value="ECO:0007669"/>
    <property type="project" value="UniProtKB-KW"/>
</dbReference>
<comment type="cofactor">
    <cofactor evidence="1">
        <name>pyrroloquinoline quinone</name>
        <dbReference type="ChEBI" id="CHEBI:58442"/>
    </cofactor>
</comment>
<name>A0A7V8NXH1_9BACT</name>
<gene>
    <name evidence="10" type="ORF">HRJ53_30225</name>
</gene>
<dbReference type="PANTHER" id="PTHR32303:SF10">
    <property type="entry name" value="OUTER MEMBRANE PROTEIN ASSEMBLY FACTOR BAMB"/>
    <property type="match status" value="1"/>
</dbReference>
<keyword evidence="11" id="KW-1185">Reference proteome</keyword>
<keyword evidence="3 8" id="KW-0349">Heme</keyword>
<dbReference type="Pfam" id="PF13360">
    <property type="entry name" value="PQQ_2"/>
    <property type="match status" value="1"/>
</dbReference>
<dbReference type="InterPro" id="IPR011047">
    <property type="entry name" value="Quinoprotein_ADH-like_sf"/>
</dbReference>
<feature type="domain" description="Cytochrome c" evidence="9">
    <location>
        <begin position="106"/>
        <end position="177"/>
    </location>
</feature>
<dbReference type="PANTHER" id="PTHR32303">
    <property type="entry name" value="QUINOPROTEIN ALCOHOL DEHYDROGENASE (CYTOCHROME C)"/>
    <property type="match status" value="1"/>
</dbReference>
<dbReference type="PROSITE" id="PS51007">
    <property type="entry name" value="CYTC"/>
    <property type="match status" value="1"/>
</dbReference>
<dbReference type="GO" id="GO:0020037">
    <property type="term" value="F:heme binding"/>
    <property type="evidence" value="ECO:0007669"/>
    <property type="project" value="InterPro"/>
</dbReference>
<evidence type="ECO:0000256" key="3">
    <source>
        <dbReference type="ARBA" id="ARBA00022617"/>
    </source>
</evidence>
<dbReference type="SUPFAM" id="SSF50998">
    <property type="entry name" value="Quinoprotein alcohol dehydrogenase-like"/>
    <property type="match status" value="1"/>
</dbReference>
<evidence type="ECO:0000256" key="6">
    <source>
        <dbReference type="ARBA" id="ARBA00023002"/>
    </source>
</evidence>
<dbReference type="AlphaFoldDB" id="A0A7V8NXH1"/>
<evidence type="ECO:0000256" key="4">
    <source>
        <dbReference type="ARBA" id="ARBA00022723"/>
    </source>
</evidence>
<dbReference type="GO" id="GO:0046872">
    <property type="term" value="F:metal ion binding"/>
    <property type="evidence" value="ECO:0007669"/>
    <property type="project" value="UniProtKB-KW"/>
</dbReference>
<evidence type="ECO:0000256" key="7">
    <source>
        <dbReference type="ARBA" id="ARBA00023004"/>
    </source>
</evidence>
<proteinExistence type="inferred from homology"/>
<reference evidence="10" key="1">
    <citation type="submission" date="2020-06" db="EMBL/GenBank/DDBJ databases">
        <title>Legume-microbial interactions unlock mineral nutrients during tropical forest succession.</title>
        <authorList>
            <person name="Epihov D.Z."/>
        </authorList>
    </citation>
    <scope>NUCLEOTIDE SEQUENCE [LARGE SCALE GENOMIC DNA]</scope>
    <source>
        <strain evidence="10">Pan2503</strain>
    </source>
</reference>
<dbReference type="Gene3D" id="1.10.760.10">
    <property type="entry name" value="Cytochrome c-like domain"/>
    <property type="match status" value="1"/>
</dbReference>
<keyword evidence="4 8" id="KW-0479">Metal-binding</keyword>
<evidence type="ECO:0000313" key="11">
    <source>
        <dbReference type="Proteomes" id="UP000567293"/>
    </source>
</evidence>
<comment type="similarity">
    <text evidence="2">Belongs to the bacterial PQQ dehydrogenase family.</text>
</comment>
<protein>
    <submittedName>
        <fullName evidence="10">PQQ-binding-like beta-propeller repeat protein</fullName>
    </submittedName>
</protein>
<evidence type="ECO:0000256" key="1">
    <source>
        <dbReference type="ARBA" id="ARBA00001931"/>
    </source>
</evidence>
<accession>A0A7V8NXH1</accession>
<dbReference type="Proteomes" id="UP000567293">
    <property type="component" value="Unassembled WGS sequence"/>
</dbReference>
<organism evidence="10 11">
    <name type="scientific">Candidatus Acidiferrum panamense</name>
    <dbReference type="NCBI Taxonomy" id="2741543"/>
    <lineage>
        <taxon>Bacteria</taxon>
        <taxon>Pseudomonadati</taxon>
        <taxon>Acidobacteriota</taxon>
        <taxon>Terriglobia</taxon>
        <taxon>Candidatus Acidiferrales</taxon>
        <taxon>Candidatus Acidiferrum</taxon>
    </lineage>
</organism>
<dbReference type="InterPro" id="IPR018391">
    <property type="entry name" value="PQQ_b-propeller_rpt"/>
</dbReference>
<keyword evidence="6" id="KW-0560">Oxidoreductase</keyword>